<gene>
    <name evidence="2" type="ORF">NX773_13625</name>
</gene>
<accession>A0ABT2BL13</accession>
<reference evidence="2 3" key="1">
    <citation type="submission" date="2022-08" db="EMBL/GenBank/DDBJ databases">
        <title>Reclassification of Massilia species as members of the genera Telluria, Duganella, Pseudoduganella, Mokoshia gen. nov. and Zemynaea gen. nov. using orthogonal and non-orthogonal genome-based approaches.</title>
        <authorList>
            <person name="Bowman J.P."/>
        </authorList>
    </citation>
    <scope>NUCLEOTIDE SEQUENCE [LARGE SCALE GENOMIC DNA]</scope>
    <source>
        <strain evidence="2 3">JCM 31607</strain>
    </source>
</reference>
<keyword evidence="1" id="KW-0732">Signal</keyword>
<dbReference type="PROSITE" id="PS51257">
    <property type="entry name" value="PROKAR_LIPOPROTEIN"/>
    <property type="match status" value="1"/>
</dbReference>
<evidence type="ECO:0000313" key="2">
    <source>
        <dbReference type="EMBL" id="MCS0609207.1"/>
    </source>
</evidence>
<name>A0ABT2BL13_9BURK</name>
<keyword evidence="3" id="KW-1185">Reference proteome</keyword>
<organism evidence="2 3">
    <name type="scientific">Massilia solisilvae</name>
    <dbReference type="NCBI Taxonomy" id="1811225"/>
    <lineage>
        <taxon>Bacteria</taxon>
        <taxon>Pseudomonadati</taxon>
        <taxon>Pseudomonadota</taxon>
        <taxon>Betaproteobacteria</taxon>
        <taxon>Burkholderiales</taxon>
        <taxon>Oxalobacteraceae</taxon>
        <taxon>Telluria group</taxon>
        <taxon>Massilia</taxon>
    </lineage>
</organism>
<sequence>MKSTYLRAGVAALACALGLSACGGSSGQLALGGTIYGLTKEQIVLQNNGAHDYTITPSMLGAGNTFYFPDLIGIDEAYKVTVKSFPSNVTGCTVNYGTGRSAFNVTNIQIVCTLKTHKLGGTISNLKGDGLVLVNGSDKVTVPAGATSFQMTEVGEDQAFGITVLSSPANQSCVASNASGIMGTADKNDVVVTCTP</sequence>
<comment type="caution">
    <text evidence="2">The sequence shown here is derived from an EMBL/GenBank/DDBJ whole genome shotgun (WGS) entry which is preliminary data.</text>
</comment>
<proteinExistence type="predicted"/>
<evidence type="ECO:0000313" key="3">
    <source>
        <dbReference type="Proteomes" id="UP001205861"/>
    </source>
</evidence>
<evidence type="ECO:0000256" key="1">
    <source>
        <dbReference type="SAM" id="SignalP"/>
    </source>
</evidence>
<protein>
    <recommendedName>
        <fullName evidence="4">Lipoprotein</fullName>
    </recommendedName>
</protein>
<feature type="chain" id="PRO_5047254481" description="Lipoprotein" evidence="1">
    <location>
        <begin position="22"/>
        <end position="196"/>
    </location>
</feature>
<dbReference type="Proteomes" id="UP001205861">
    <property type="component" value="Unassembled WGS sequence"/>
</dbReference>
<feature type="signal peptide" evidence="1">
    <location>
        <begin position="1"/>
        <end position="21"/>
    </location>
</feature>
<evidence type="ECO:0008006" key="4">
    <source>
        <dbReference type="Google" id="ProtNLM"/>
    </source>
</evidence>
<dbReference type="EMBL" id="JANUGV010000003">
    <property type="protein sequence ID" value="MCS0609207.1"/>
    <property type="molecule type" value="Genomic_DNA"/>
</dbReference>
<dbReference type="RefSeq" id="WP_258856871.1">
    <property type="nucleotide sequence ID" value="NZ_JANUGV010000003.1"/>
</dbReference>